<proteinExistence type="predicted"/>
<comment type="caution">
    <text evidence="8">The sequence shown here is derived from an EMBL/GenBank/DDBJ whole genome shotgun (WGS) entry which is preliminary data.</text>
</comment>
<keyword evidence="2" id="KW-1003">Cell membrane</keyword>
<evidence type="ECO:0000313" key="8">
    <source>
        <dbReference type="EMBL" id="KAJ1195820.1"/>
    </source>
</evidence>
<dbReference type="FunFam" id="2.10.60.10:FF:000003">
    <property type="entry name" value="lymphocyte antigen 6E isoform X1"/>
    <property type="match status" value="1"/>
</dbReference>
<dbReference type="InterPro" id="IPR051110">
    <property type="entry name" value="Ly-6/neurotoxin-like_GPI-ap"/>
</dbReference>
<dbReference type="AlphaFoldDB" id="A0AAV7V322"/>
<dbReference type="SMART" id="SM00134">
    <property type="entry name" value="LU"/>
    <property type="match status" value="1"/>
</dbReference>
<dbReference type="Pfam" id="PF00087">
    <property type="entry name" value="Toxin_TOLIP"/>
    <property type="match status" value="1"/>
</dbReference>
<keyword evidence="9" id="KW-1185">Reference proteome</keyword>
<name>A0AAV7V322_PLEWA</name>
<evidence type="ECO:0000256" key="6">
    <source>
        <dbReference type="SAM" id="SignalP"/>
    </source>
</evidence>
<organism evidence="8 9">
    <name type="scientific">Pleurodeles waltl</name>
    <name type="common">Iberian ribbed newt</name>
    <dbReference type="NCBI Taxonomy" id="8319"/>
    <lineage>
        <taxon>Eukaryota</taxon>
        <taxon>Metazoa</taxon>
        <taxon>Chordata</taxon>
        <taxon>Craniata</taxon>
        <taxon>Vertebrata</taxon>
        <taxon>Euteleostomi</taxon>
        <taxon>Amphibia</taxon>
        <taxon>Batrachia</taxon>
        <taxon>Caudata</taxon>
        <taxon>Salamandroidea</taxon>
        <taxon>Salamandridae</taxon>
        <taxon>Pleurodelinae</taxon>
        <taxon>Pleurodeles</taxon>
    </lineage>
</organism>
<evidence type="ECO:0000259" key="7">
    <source>
        <dbReference type="SMART" id="SM00134"/>
    </source>
</evidence>
<dbReference type="PANTHER" id="PTHR16983">
    <property type="entry name" value="UPAR/LY6 DOMAIN-CONTAINING PROTEIN"/>
    <property type="match status" value="1"/>
</dbReference>
<gene>
    <name evidence="8" type="ORF">NDU88_005088</name>
</gene>
<evidence type="ECO:0000256" key="1">
    <source>
        <dbReference type="ARBA" id="ARBA00004236"/>
    </source>
</evidence>
<dbReference type="InterPro" id="IPR045860">
    <property type="entry name" value="Snake_toxin-like_sf"/>
</dbReference>
<dbReference type="InterPro" id="IPR016054">
    <property type="entry name" value="LY6_UPA_recep-like"/>
</dbReference>
<feature type="signal peptide" evidence="6">
    <location>
        <begin position="1"/>
        <end position="20"/>
    </location>
</feature>
<accession>A0AAV7V322</accession>
<keyword evidence="5" id="KW-0325">Glycoprotein</keyword>
<comment type="subcellular location">
    <subcellularLocation>
        <location evidence="1">Cell membrane</location>
    </subcellularLocation>
</comment>
<dbReference type="Gene3D" id="2.10.60.10">
    <property type="entry name" value="CD59"/>
    <property type="match status" value="1"/>
</dbReference>
<reference evidence="8" key="1">
    <citation type="journal article" date="2022" name="bioRxiv">
        <title>Sequencing and chromosome-scale assembly of the giantPleurodeles waltlgenome.</title>
        <authorList>
            <person name="Brown T."/>
            <person name="Elewa A."/>
            <person name="Iarovenko S."/>
            <person name="Subramanian E."/>
            <person name="Araus A.J."/>
            <person name="Petzold A."/>
            <person name="Susuki M."/>
            <person name="Suzuki K.-i.T."/>
            <person name="Hayashi T."/>
            <person name="Toyoda A."/>
            <person name="Oliveira C."/>
            <person name="Osipova E."/>
            <person name="Leigh N.D."/>
            <person name="Simon A."/>
            <person name="Yun M.H."/>
        </authorList>
    </citation>
    <scope>NUCLEOTIDE SEQUENCE</scope>
    <source>
        <strain evidence="8">20211129_DDA</strain>
        <tissue evidence="8">Liver</tissue>
    </source>
</reference>
<dbReference type="GO" id="GO:0005886">
    <property type="term" value="C:plasma membrane"/>
    <property type="evidence" value="ECO:0007669"/>
    <property type="project" value="UniProtKB-SubCell"/>
</dbReference>
<sequence length="119" mass="11692">MKGLLGGLLALALLVGAAHSLKCYTCDAELTTAACNTPTTCPAGSQYCMKVVASVTGVSAVSKSCAPDCTEGSVSAQGSSGSVFCCKSDLCNGASSARMSYTLLSLAAGISALLVKGAL</sequence>
<dbReference type="SUPFAM" id="SSF57302">
    <property type="entry name" value="Snake toxin-like"/>
    <property type="match status" value="1"/>
</dbReference>
<evidence type="ECO:0000256" key="4">
    <source>
        <dbReference type="ARBA" id="ARBA00023136"/>
    </source>
</evidence>
<evidence type="ECO:0000256" key="2">
    <source>
        <dbReference type="ARBA" id="ARBA00022475"/>
    </source>
</evidence>
<feature type="chain" id="PRO_5043462530" description="UPAR/Ly6 domain-containing protein" evidence="6">
    <location>
        <begin position="21"/>
        <end position="119"/>
    </location>
</feature>
<evidence type="ECO:0000256" key="3">
    <source>
        <dbReference type="ARBA" id="ARBA00022729"/>
    </source>
</evidence>
<dbReference type="InterPro" id="IPR035076">
    <property type="entry name" value="Toxin/TOLIP"/>
</dbReference>
<feature type="domain" description="UPAR/Ly6" evidence="7">
    <location>
        <begin position="21"/>
        <end position="104"/>
    </location>
</feature>
<keyword evidence="4" id="KW-0472">Membrane</keyword>
<evidence type="ECO:0000256" key="5">
    <source>
        <dbReference type="ARBA" id="ARBA00023180"/>
    </source>
</evidence>
<protein>
    <recommendedName>
        <fullName evidence="7">UPAR/Ly6 domain-containing protein</fullName>
    </recommendedName>
</protein>
<dbReference type="Proteomes" id="UP001066276">
    <property type="component" value="Chromosome 2_2"/>
</dbReference>
<dbReference type="PANTHER" id="PTHR16983:SF10">
    <property type="entry name" value="PROTEIN QUIVER"/>
    <property type="match status" value="1"/>
</dbReference>
<dbReference type="EMBL" id="JANPWB010000004">
    <property type="protein sequence ID" value="KAJ1195820.1"/>
    <property type="molecule type" value="Genomic_DNA"/>
</dbReference>
<evidence type="ECO:0000313" key="9">
    <source>
        <dbReference type="Proteomes" id="UP001066276"/>
    </source>
</evidence>
<keyword evidence="3 6" id="KW-0732">Signal</keyword>